<dbReference type="GO" id="GO:0005829">
    <property type="term" value="C:cytosol"/>
    <property type="evidence" value="ECO:0007669"/>
    <property type="project" value="TreeGrafter"/>
</dbReference>
<sequence length="481" mass="50569">MHHILAIDQGTSGTKAVVVDIRAGAAGRVAATAEVTLRPEYLPGGGVEQDAEALYESVVTAGRRALELAGVPVVAVALANQGETVLAWDRDSGRPLTPAIVWQDRRAESLCAAMSDRADEIARRTGLMLDPYFSAPKMAWIRAHLTRDGVVTTTDTWLVHRLCGAFVTDASTASRSLLMALDEVRWDDDLLALFGLAGEALPEIVGSDQIVGSTDVFGSTLPVTGLIVDQQAALLAESCLDAGSAKCTYGTGAFLLAQVGSEPVRSTSGLTTSVAWRLRDETSYCIDGQVYTAASAIRWAVDLGLVPSADQIDSAAADSSDGVLCVPALAGLAAPWWDAAATASFAGMTLSSNRGNLVRALIEGIAAQVTALIDLVADDLGRPLTRLRVDGGLTRSTVLMQAQADLARIPVDVYPSPHATALGAAACAHLAVEPDISVADAVGTWSPQHTFEPRWSDERAADYLDRWRRAAEATLAQEAAQ</sequence>
<keyword evidence="11" id="KW-1185">Reference proteome</keyword>
<evidence type="ECO:0000256" key="5">
    <source>
        <dbReference type="ARBA" id="ARBA00022840"/>
    </source>
</evidence>
<evidence type="ECO:0000256" key="3">
    <source>
        <dbReference type="ARBA" id="ARBA00022741"/>
    </source>
</evidence>
<keyword evidence="3" id="KW-0547">Nucleotide-binding</keyword>
<dbReference type="STRING" id="1791.GCA_001049355_03313"/>
<organism evidence="10 11">
    <name type="scientific">Mycolicibacterium aurum</name>
    <name type="common">Mycobacterium aurum</name>
    <dbReference type="NCBI Taxonomy" id="1791"/>
    <lineage>
        <taxon>Bacteria</taxon>
        <taxon>Bacillati</taxon>
        <taxon>Actinomycetota</taxon>
        <taxon>Actinomycetes</taxon>
        <taxon>Mycobacteriales</taxon>
        <taxon>Mycobacteriaceae</taxon>
        <taxon>Mycolicibacterium</taxon>
    </lineage>
</organism>
<dbReference type="GO" id="GO:0019563">
    <property type="term" value="P:glycerol catabolic process"/>
    <property type="evidence" value="ECO:0007669"/>
    <property type="project" value="TreeGrafter"/>
</dbReference>
<dbReference type="Pfam" id="PF02782">
    <property type="entry name" value="FGGY_C"/>
    <property type="match status" value="1"/>
</dbReference>
<proteinExistence type="inferred from homology"/>
<keyword evidence="4 7" id="KW-0418">Kinase</keyword>
<keyword evidence="2 7" id="KW-0808">Transferase</keyword>
<feature type="domain" description="Carbohydrate kinase FGGY C-terminal" evidence="9">
    <location>
        <begin position="245"/>
        <end position="431"/>
    </location>
</feature>
<gene>
    <name evidence="10" type="primary">glpK</name>
    <name evidence="10" type="ORF">NCTC10437_03706</name>
</gene>
<dbReference type="OrthoDB" id="9805576at2"/>
<evidence type="ECO:0000256" key="2">
    <source>
        <dbReference type="ARBA" id="ARBA00022679"/>
    </source>
</evidence>
<comment type="similarity">
    <text evidence="1 7">Belongs to the FGGY kinase family.</text>
</comment>
<dbReference type="InterPro" id="IPR018485">
    <property type="entry name" value="FGGY_C"/>
</dbReference>
<reference evidence="10 11" key="1">
    <citation type="submission" date="2018-12" db="EMBL/GenBank/DDBJ databases">
        <authorList>
            <consortium name="Pathogen Informatics"/>
        </authorList>
    </citation>
    <scope>NUCLEOTIDE SEQUENCE [LARGE SCALE GENOMIC DNA]</scope>
    <source>
        <strain evidence="10 11">NCTC10437</strain>
    </source>
</reference>
<dbReference type="Proteomes" id="UP000279306">
    <property type="component" value="Chromosome"/>
</dbReference>
<evidence type="ECO:0000256" key="1">
    <source>
        <dbReference type="ARBA" id="ARBA00009156"/>
    </source>
</evidence>
<keyword evidence="5" id="KW-0067">ATP-binding</keyword>
<dbReference type="InterPro" id="IPR018484">
    <property type="entry name" value="FGGY_N"/>
</dbReference>
<evidence type="ECO:0000256" key="4">
    <source>
        <dbReference type="ARBA" id="ARBA00022777"/>
    </source>
</evidence>
<evidence type="ECO:0000256" key="6">
    <source>
        <dbReference type="ARBA" id="ARBA00043149"/>
    </source>
</evidence>
<dbReference type="PANTHER" id="PTHR10196:SF69">
    <property type="entry name" value="GLYCEROL KINASE"/>
    <property type="match status" value="1"/>
</dbReference>
<dbReference type="Gene3D" id="3.30.420.40">
    <property type="match status" value="2"/>
</dbReference>
<dbReference type="PANTHER" id="PTHR10196">
    <property type="entry name" value="SUGAR KINASE"/>
    <property type="match status" value="1"/>
</dbReference>
<evidence type="ECO:0000256" key="7">
    <source>
        <dbReference type="RuleBase" id="RU003733"/>
    </source>
</evidence>
<dbReference type="SUPFAM" id="SSF53067">
    <property type="entry name" value="Actin-like ATPase domain"/>
    <property type="match status" value="2"/>
</dbReference>
<dbReference type="InterPro" id="IPR043129">
    <property type="entry name" value="ATPase_NBD"/>
</dbReference>
<dbReference type="AlphaFoldDB" id="A0A3S4TDK0"/>
<evidence type="ECO:0000259" key="8">
    <source>
        <dbReference type="Pfam" id="PF00370"/>
    </source>
</evidence>
<dbReference type="KEGG" id="mauu:NCTC10437_03706"/>
<evidence type="ECO:0000259" key="9">
    <source>
        <dbReference type="Pfam" id="PF02782"/>
    </source>
</evidence>
<dbReference type="PIRSF" id="PIRSF000538">
    <property type="entry name" value="GlpK"/>
    <property type="match status" value="1"/>
</dbReference>
<protein>
    <recommendedName>
        <fullName evidence="6">ATP:glycerol 3-phosphotransferase</fullName>
    </recommendedName>
</protein>
<name>A0A3S4TDK0_MYCAU</name>
<feature type="domain" description="Carbohydrate kinase FGGY N-terminal" evidence="8">
    <location>
        <begin position="4"/>
        <end position="235"/>
    </location>
</feature>
<dbReference type="Pfam" id="PF00370">
    <property type="entry name" value="FGGY_N"/>
    <property type="match status" value="1"/>
</dbReference>
<dbReference type="GO" id="GO:0004370">
    <property type="term" value="F:glycerol kinase activity"/>
    <property type="evidence" value="ECO:0007669"/>
    <property type="project" value="TreeGrafter"/>
</dbReference>
<dbReference type="InterPro" id="IPR000577">
    <property type="entry name" value="Carb_kinase_FGGY"/>
</dbReference>
<dbReference type="GO" id="GO:0005524">
    <property type="term" value="F:ATP binding"/>
    <property type="evidence" value="ECO:0007669"/>
    <property type="project" value="UniProtKB-KW"/>
</dbReference>
<evidence type="ECO:0000313" key="10">
    <source>
        <dbReference type="EMBL" id="VEG56709.1"/>
    </source>
</evidence>
<dbReference type="RefSeq" id="WP_048633206.1">
    <property type="nucleotide sequence ID" value="NZ_CVQQ01000010.1"/>
</dbReference>
<dbReference type="PROSITE" id="PS00445">
    <property type="entry name" value="FGGY_KINASES_2"/>
    <property type="match status" value="1"/>
</dbReference>
<accession>A0A3S4TDK0</accession>
<evidence type="ECO:0000313" key="11">
    <source>
        <dbReference type="Proteomes" id="UP000279306"/>
    </source>
</evidence>
<dbReference type="EMBL" id="LR134356">
    <property type="protein sequence ID" value="VEG56709.1"/>
    <property type="molecule type" value="Genomic_DNA"/>
</dbReference>
<dbReference type="InterPro" id="IPR018483">
    <property type="entry name" value="Carb_kinase_FGGY_CS"/>
</dbReference>